<comment type="function">
    <text evidence="1 12">Converts 2,5-diamino-6-(ribosylamino)-4(3h)-pyrimidinone 5'-phosphate into 5-amino-6-(ribosylamino)-2,4(1h,3h)-pyrimidinedione 5'-phosphate.</text>
</comment>
<dbReference type="KEGG" id="pstg:E8M01_27135"/>
<feature type="binding site" evidence="14">
    <location>
        <position position="311"/>
    </location>
    <ligand>
        <name>substrate</name>
    </ligand>
</feature>
<evidence type="ECO:0000256" key="14">
    <source>
        <dbReference type="PIRSR" id="PIRSR006769-2"/>
    </source>
</evidence>
<feature type="binding site" evidence="14">
    <location>
        <position position="169"/>
    </location>
    <ligand>
        <name>NADP(+)</name>
        <dbReference type="ChEBI" id="CHEBI:58349"/>
    </ligand>
</feature>
<gene>
    <name evidence="17" type="primary">ribD</name>
    <name evidence="17" type="ORF">E8M01_27135</name>
</gene>
<keyword evidence="11" id="KW-0511">Multifunctional enzyme</keyword>
<comment type="cofactor">
    <cofactor evidence="12 15">
        <name>Zn(2+)</name>
        <dbReference type="ChEBI" id="CHEBI:29105"/>
    </cofactor>
    <text evidence="12 15">Binds 1 zinc ion.</text>
</comment>
<dbReference type="Gene3D" id="3.40.430.10">
    <property type="entry name" value="Dihydrofolate Reductase, subunit A"/>
    <property type="match status" value="1"/>
</dbReference>
<keyword evidence="8 12" id="KW-0862">Zinc</keyword>
<evidence type="ECO:0000256" key="11">
    <source>
        <dbReference type="ARBA" id="ARBA00023268"/>
    </source>
</evidence>
<dbReference type="NCBIfam" id="TIGR00326">
    <property type="entry name" value="eubact_ribD"/>
    <property type="match status" value="1"/>
</dbReference>
<proteinExistence type="inferred from homology"/>
<comment type="catalytic activity">
    <reaction evidence="12">
        <text>2,5-diamino-6-hydroxy-4-(5-phosphoribosylamino)-pyrimidine + H2O + H(+) = 5-amino-6-(5-phospho-D-ribosylamino)uracil + NH4(+)</text>
        <dbReference type="Rhea" id="RHEA:21868"/>
        <dbReference type="ChEBI" id="CHEBI:15377"/>
        <dbReference type="ChEBI" id="CHEBI:15378"/>
        <dbReference type="ChEBI" id="CHEBI:28938"/>
        <dbReference type="ChEBI" id="CHEBI:58453"/>
        <dbReference type="ChEBI" id="CHEBI:58614"/>
        <dbReference type="EC" id="3.5.4.26"/>
    </reaction>
</comment>
<keyword evidence="10 12" id="KW-0560">Oxidoreductase</keyword>
<reference evidence="17 18" key="1">
    <citation type="submission" date="2019-04" db="EMBL/GenBank/DDBJ databases">
        <title>Phreatobacter aquaticus sp. nov.</title>
        <authorList>
            <person name="Choi A."/>
        </authorList>
    </citation>
    <scope>NUCLEOTIDE SEQUENCE [LARGE SCALE GENOMIC DNA]</scope>
    <source>
        <strain evidence="17 18">KCTC 52518</strain>
    </source>
</reference>
<feature type="active site" description="Proton donor" evidence="13">
    <location>
        <position position="67"/>
    </location>
</feature>
<evidence type="ECO:0000256" key="6">
    <source>
        <dbReference type="ARBA" id="ARBA00022619"/>
    </source>
</evidence>
<dbReference type="SUPFAM" id="SSF53597">
    <property type="entry name" value="Dihydrofolate reductase-like"/>
    <property type="match status" value="1"/>
</dbReference>
<feature type="binding site" evidence="14">
    <location>
        <position position="219"/>
    </location>
    <ligand>
        <name>substrate</name>
    </ligand>
</feature>
<dbReference type="EC" id="1.1.1.193" evidence="12"/>
<keyword evidence="18" id="KW-1185">Reference proteome</keyword>
<keyword evidence="7 12" id="KW-0479">Metal-binding</keyword>
<evidence type="ECO:0000256" key="2">
    <source>
        <dbReference type="ARBA" id="ARBA00004882"/>
    </source>
</evidence>
<dbReference type="EC" id="3.5.4.26" evidence="12"/>
<dbReference type="CDD" id="cd01284">
    <property type="entry name" value="Riboflavin_deaminase-reductase"/>
    <property type="match status" value="1"/>
</dbReference>
<dbReference type="GO" id="GO:0008703">
    <property type="term" value="F:5-amino-6-(5-phosphoribosylamino)uracil reductase activity"/>
    <property type="evidence" value="ECO:0007669"/>
    <property type="project" value="UniProtKB-EC"/>
</dbReference>
<dbReference type="EMBL" id="CP039690">
    <property type="protein sequence ID" value="QCI67576.1"/>
    <property type="molecule type" value="Genomic_DNA"/>
</dbReference>
<dbReference type="AlphaFoldDB" id="A0A4D7BE26"/>
<comment type="catalytic activity">
    <reaction evidence="12">
        <text>5-amino-6-(5-phospho-D-ribitylamino)uracil + NADP(+) = 5-amino-6-(5-phospho-D-ribosylamino)uracil + NADPH + H(+)</text>
        <dbReference type="Rhea" id="RHEA:17845"/>
        <dbReference type="ChEBI" id="CHEBI:15378"/>
        <dbReference type="ChEBI" id="CHEBI:57783"/>
        <dbReference type="ChEBI" id="CHEBI:58349"/>
        <dbReference type="ChEBI" id="CHEBI:58421"/>
        <dbReference type="ChEBI" id="CHEBI:58453"/>
        <dbReference type="EC" id="1.1.1.193"/>
    </reaction>
</comment>
<protein>
    <recommendedName>
        <fullName evidence="12">Riboflavin biosynthesis protein RibD</fullName>
    </recommendedName>
    <domain>
        <recommendedName>
            <fullName evidence="12">Diaminohydroxyphosphoribosylaminopyrimidine deaminase</fullName>
            <shortName evidence="12">DRAP deaminase</shortName>
            <ecNumber evidence="12">3.5.4.26</ecNumber>
        </recommendedName>
        <alternativeName>
            <fullName evidence="12">Riboflavin-specific deaminase</fullName>
        </alternativeName>
    </domain>
    <domain>
        <recommendedName>
            <fullName evidence="12">5-amino-6-(5-phosphoribosylamino)uracil reductase</fullName>
            <ecNumber evidence="12">1.1.1.193</ecNumber>
        </recommendedName>
        <alternativeName>
            <fullName evidence="12">HTP reductase</fullName>
        </alternativeName>
    </domain>
</protein>
<dbReference type="PIRSF" id="PIRSF006769">
    <property type="entry name" value="RibD"/>
    <property type="match status" value="1"/>
</dbReference>
<keyword evidence="9 12" id="KW-0521">NADP</keyword>
<dbReference type="SUPFAM" id="SSF53927">
    <property type="entry name" value="Cytidine deaminase-like"/>
    <property type="match status" value="1"/>
</dbReference>
<dbReference type="RefSeq" id="WP_136963006.1">
    <property type="nucleotide sequence ID" value="NZ_CP039690.1"/>
</dbReference>
<dbReference type="Proteomes" id="UP000298781">
    <property type="component" value="Chromosome"/>
</dbReference>
<evidence type="ECO:0000313" key="18">
    <source>
        <dbReference type="Proteomes" id="UP000298781"/>
    </source>
</evidence>
<dbReference type="InterPro" id="IPR002734">
    <property type="entry name" value="RibDG_C"/>
</dbReference>
<feature type="binding site" evidence="15">
    <location>
        <position position="65"/>
    </location>
    <ligand>
        <name>Zn(2+)</name>
        <dbReference type="ChEBI" id="CHEBI:29105"/>
        <note>catalytic</note>
    </ligand>
</feature>
<dbReference type="PROSITE" id="PS00903">
    <property type="entry name" value="CYT_DCMP_DEAMINASES_1"/>
    <property type="match status" value="1"/>
</dbReference>
<evidence type="ECO:0000256" key="7">
    <source>
        <dbReference type="ARBA" id="ARBA00022723"/>
    </source>
</evidence>
<feature type="binding site" evidence="14">
    <location>
        <position position="199"/>
    </location>
    <ligand>
        <name>NADP(+)</name>
        <dbReference type="ChEBI" id="CHEBI:58349"/>
    </ligand>
</feature>
<dbReference type="PROSITE" id="PS51747">
    <property type="entry name" value="CYT_DCMP_DEAMINASES_2"/>
    <property type="match status" value="1"/>
</dbReference>
<evidence type="ECO:0000256" key="5">
    <source>
        <dbReference type="ARBA" id="ARBA00007417"/>
    </source>
</evidence>
<dbReference type="InterPro" id="IPR004794">
    <property type="entry name" value="Eubact_RibD"/>
</dbReference>
<keyword evidence="12 17" id="KW-0378">Hydrolase</keyword>
<evidence type="ECO:0000256" key="8">
    <source>
        <dbReference type="ARBA" id="ARBA00022833"/>
    </source>
</evidence>
<evidence type="ECO:0000256" key="1">
    <source>
        <dbReference type="ARBA" id="ARBA00002151"/>
    </source>
</evidence>
<comment type="similarity">
    <text evidence="5 12">In the C-terminal section; belongs to the HTP reductase family.</text>
</comment>
<name>A0A4D7BE26_9HYPH</name>
<dbReference type="InterPro" id="IPR002125">
    <property type="entry name" value="CMP_dCMP_dom"/>
</dbReference>
<dbReference type="UniPathway" id="UPA00275">
    <property type="reaction ID" value="UER00401"/>
</dbReference>
<accession>A0A4D7BE26</accession>
<organism evidence="17 18">
    <name type="scientific">Phreatobacter stygius</name>
    <dbReference type="NCBI Taxonomy" id="1940610"/>
    <lineage>
        <taxon>Bacteria</taxon>
        <taxon>Pseudomonadati</taxon>
        <taxon>Pseudomonadota</taxon>
        <taxon>Alphaproteobacteria</taxon>
        <taxon>Hyphomicrobiales</taxon>
        <taxon>Phreatobacteraceae</taxon>
        <taxon>Phreatobacter</taxon>
    </lineage>
</organism>
<dbReference type="PANTHER" id="PTHR38011">
    <property type="entry name" value="DIHYDROFOLATE REDUCTASE FAMILY PROTEIN (AFU_ORTHOLOGUE AFUA_8G06820)"/>
    <property type="match status" value="1"/>
</dbReference>
<dbReference type="InterPro" id="IPR016192">
    <property type="entry name" value="APOBEC/CMP_deaminase_Zn-bd"/>
</dbReference>
<evidence type="ECO:0000256" key="15">
    <source>
        <dbReference type="PIRSR" id="PIRSR006769-3"/>
    </source>
</evidence>
<dbReference type="InterPro" id="IPR024072">
    <property type="entry name" value="DHFR-like_dom_sf"/>
</dbReference>
<dbReference type="Pfam" id="PF01872">
    <property type="entry name" value="RibD_C"/>
    <property type="match status" value="1"/>
</dbReference>
<dbReference type="Gene3D" id="3.40.140.10">
    <property type="entry name" value="Cytidine Deaminase, domain 2"/>
    <property type="match status" value="1"/>
</dbReference>
<dbReference type="GO" id="GO:0009231">
    <property type="term" value="P:riboflavin biosynthetic process"/>
    <property type="evidence" value="ECO:0007669"/>
    <property type="project" value="UniProtKB-UniPathway"/>
</dbReference>
<feature type="binding site" evidence="14">
    <location>
        <position position="211"/>
    </location>
    <ligand>
        <name>NADP(+)</name>
        <dbReference type="ChEBI" id="CHEBI:58349"/>
    </ligand>
</feature>
<evidence type="ECO:0000256" key="3">
    <source>
        <dbReference type="ARBA" id="ARBA00004910"/>
    </source>
</evidence>
<feature type="binding site" evidence="14">
    <location>
        <begin position="313"/>
        <end position="319"/>
    </location>
    <ligand>
        <name>NADP(+)</name>
        <dbReference type="ChEBI" id="CHEBI:58349"/>
    </ligand>
</feature>
<keyword evidence="6 12" id="KW-0686">Riboflavin biosynthesis</keyword>
<evidence type="ECO:0000256" key="9">
    <source>
        <dbReference type="ARBA" id="ARBA00022857"/>
    </source>
</evidence>
<evidence type="ECO:0000259" key="16">
    <source>
        <dbReference type="PROSITE" id="PS51747"/>
    </source>
</evidence>
<comment type="pathway">
    <text evidence="2 12">Cofactor biosynthesis; riboflavin biosynthesis; 5-amino-6-(D-ribitylamino)uracil from GTP: step 2/4.</text>
</comment>
<dbReference type="GO" id="GO:0008270">
    <property type="term" value="F:zinc ion binding"/>
    <property type="evidence" value="ECO:0007669"/>
    <property type="project" value="InterPro"/>
</dbReference>
<feature type="binding site" evidence="15">
    <location>
        <position position="99"/>
    </location>
    <ligand>
        <name>Zn(2+)</name>
        <dbReference type="ChEBI" id="CHEBI:29105"/>
        <note>catalytic</note>
    </ligand>
</feature>
<dbReference type="Pfam" id="PF00383">
    <property type="entry name" value="dCMP_cyt_deam_1"/>
    <property type="match status" value="1"/>
</dbReference>
<dbReference type="OrthoDB" id="9800865at2"/>
<evidence type="ECO:0000256" key="12">
    <source>
        <dbReference type="PIRNR" id="PIRNR006769"/>
    </source>
</evidence>
<evidence type="ECO:0000313" key="17">
    <source>
        <dbReference type="EMBL" id="QCI67576.1"/>
    </source>
</evidence>
<feature type="binding site" evidence="14">
    <location>
        <position position="222"/>
    </location>
    <ligand>
        <name>substrate</name>
    </ligand>
</feature>
<feature type="binding site" evidence="14">
    <location>
        <position position="215"/>
    </location>
    <ligand>
        <name>NADP(+)</name>
        <dbReference type="ChEBI" id="CHEBI:58349"/>
    </ligand>
</feature>
<evidence type="ECO:0000256" key="4">
    <source>
        <dbReference type="ARBA" id="ARBA00005259"/>
    </source>
</evidence>
<comment type="pathway">
    <text evidence="3 12">Cofactor biosynthesis; riboflavin biosynthesis; 5-amino-6-(D-ribitylamino)uracil from GTP: step 3/4.</text>
</comment>
<dbReference type="GO" id="GO:0008835">
    <property type="term" value="F:diaminohydroxyphosphoribosylaminopyrimidine deaminase activity"/>
    <property type="evidence" value="ECO:0007669"/>
    <property type="project" value="UniProtKB-EC"/>
</dbReference>
<sequence length="373" mass="39437">MTEPINDPINDPAFSAADHAFMDHALRLGRRQLGLTFPNPAVGCILAKDGIVVGRGATQPGGRPHGETTAIAHAGAAARGATAYVTLEPCSHYGRTAPCSDALARAGVIRVVCAIGDPDPRVHGRGFNMLRAYGIAVETGLGKARAALDHRGHFTRIRLGRPFVQLKMALTSDGFVAGEGGRQVQISGERASEAVHLMRAMADAIMVGIGTVLSDDPLLTCRLPGMADRSPIRVVMDPRLRTPVDARLVATAREVPTWIIGAVDAAPEAERWLRSAGAEVMRVGRTAAGALDLSEALRLIATRGITRVLAEGGPTLAKALVDTDLADEITLIRAPAVLGSGIPAFTQPMPGRYRLAEALPSGRDIIETYRQDR</sequence>
<evidence type="ECO:0000256" key="10">
    <source>
        <dbReference type="ARBA" id="ARBA00023002"/>
    </source>
</evidence>
<dbReference type="InterPro" id="IPR016193">
    <property type="entry name" value="Cytidine_deaminase-like"/>
</dbReference>
<dbReference type="InterPro" id="IPR050765">
    <property type="entry name" value="Riboflavin_Biosynth_HTPR"/>
</dbReference>
<feature type="binding site" evidence="15">
    <location>
        <position position="90"/>
    </location>
    <ligand>
        <name>Zn(2+)</name>
        <dbReference type="ChEBI" id="CHEBI:29105"/>
        <note>catalytic</note>
    </ligand>
</feature>
<comment type="similarity">
    <text evidence="4 12">In the N-terminal section; belongs to the cytidine and deoxycytidylate deaminase family.</text>
</comment>
<evidence type="ECO:0000256" key="13">
    <source>
        <dbReference type="PIRSR" id="PIRSR006769-1"/>
    </source>
</evidence>
<dbReference type="PANTHER" id="PTHR38011:SF7">
    <property type="entry name" value="2,5-DIAMINO-6-RIBOSYLAMINO-4(3H)-PYRIMIDINONE 5'-PHOSPHATE REDUCTASE"/>
    <property type="match status" value="1"/>
</dbReference>
<feature type="domain" description="CMP/dCMP-type deaminase" evidence="16">
    <location>
        <begin position="16"/>
        <end position="128"/>
    </location>
</feature>